<feature type="region of interest" description="Disordered" evidence="2">
    <location>
        <begin position="329"/>
        <end position="563"/>
    </location>
</feature>
<proteinExistence type="predicted"/>
<reference evidence="3 4" key="1">
    <citation type="submission" date="2014-03" db="EMBL/GenBank/DDBJ databases">
        <title>The Genome Sequence of Plasmodium fragile nilgiri.</title>
        <authorList>
            <consortium name="The Broad Institute Genomics Platform"/>
            <consortium name="The Broad Institute Genome Sequencing Center for Infectious Disease"/>
            <person name="Neafsey D."/>
            <person name="Duraisingh M."/>
            <person name="Young S.K."/>
            <person name="Zeng Q."/>
            <person name="Gargeya S."/>
            <person name="Abouelleil A."/>
            <person name="Alvarado L."/>
            <person name="Chapman S.B."/>
            <person name="Gainer-Dewar J."/>
            <person name="Goldberg J."/>
            <person name="Griggs A."/>
            <person name="Gujja S."/>
            <person name="Hansen M."/>
            <person name="Howarth C."/>
            <person name="Imamovic A."/>
            <person name="Larimer J."/>
            <person name="Pearson M."/>
            <person name="Poon T.W."/>
            <person name="Priest M."/>
            <person name="Roberts A."/>
            <person name="Saif S."/>
            <person name="Shea T."/>
            <person name="Sykes S."/>
            <person name="Wortman J."/>
            <person name="Nusbaum C."/>
            <person name="Birren B."/>
        </authorList>
    </citation>
    <scope>NUCLEOTIDE SEQUENCE [LARGE SCALE GENOMIC DNA]</scope>
    <source>
        <strain evidence="4">nilgiri</strain>
    </source>
</reference>
<feature type="compositionally biased region" description="Pro residues" evidence="2">
    <location>
        <begin position="407"/>
        <end position="417"/>
    </location>
</feature>
<keyword evidence="1" id="KW-0175">Coiled coil</keyword>
<organism evidence="3 4">
    <name type="scientific">Plasmodium fragile</name>
    <dbReference type="NCBI Taxonomy" id="5857"/>
    <lineage>
        <taxon>Eukaryota</taxon>
        <taxon>Sar</taxon>
        <taxon>Alveolata</taxon>
        <taxon>Apicomplexa</taxon>
        <taxon>Aconoidasida</taxon>
        <taxon>Haemosporida</taxon>
        <taxon>Plasmodiidae</taxon>
        <taxon>Plasmodium</taxon>
        <taxon>Plasmodium (Plasmodium)</taxon>
    </lineage>
</organism>
<dbReference type="EMBL" id="KQ001692">
    <property type="protein sequence ID" value="KJP86476.1"/>
    <property type="molecule type" value="Genomic_DNA"/>
</dbReference>
<feature type="compositionally biased region" description="Low complexity" evidence="2">
    <location>
        <begin position="439"/>
        <end position="453"/>
    </location>
</feature>
<evidence type="ECO:0000256" key="2">
    <source>
        <dbReference type="SAM" id="MobiDB-lite"/>
    </source>
</evidence>
<dbReference type="Proteomes" id="UP000054561">
    <property type="component" value="Unassembled WGS sequence"/>
</dbReference>
<evidence type="ECO:0000313" key="3">
    <source>
        <dbReference type="EMBL" id="KJP86476.1"/>
    </source>
</evidence>
<feature type="compositionally biased region" description="Basic and acidic residues" evidence="2">
    <location>
        <begin position="367"/>
        <end position="380"/>
    </location>
</feature>
<feature type="region of interest" description="Disordered" evidence="2">
    <location>
        <begin position="1"/>
        <end position="40"/>
    </location>
</feature>
<gene>
    <name evidence="3" type="ORF">AK88_03852</name>
</gene>
<dbReference type="GeneID" id="24269166"/>
<dbReference type="RefSeq" id="XP_012336885.1">
    <property type="nucleotide sequence ID" value="XM_012481462.1"/>
</dbReference>
<protein>
    <recommendedName>
        <fullName evidence="5">Schizont-infected cell agglutination extracellular alpha domain-containing protein</fullName>
    </recommendedName>
</protein>
<evidence type="ECO:0008006" key="5">
    <source>
        <dbReference type="Google" id="ProtNLM"/>
    </source>
</evidence>
<keyword evidence="4" id="KW-1185">Reference proteome</keyword>
<name>A0A0D9QL64_PLAFR</name>
<feature type="compositionally biased region" description="Pro residues" evidence="2">
    <location>
        <begin position="467"/>
        <end position="480"/>
    </location>
</feature>
<dbReference type="VEuPathDB" id="PlasmoDB:AK88_03852"/>
<feature type="compositionally biased region" description="Gly residues" evidence="2">
    <location>
        <begin position="1"/>
        <end position="25"/>
    </location>
</feature>
<dbReference type="AlphaFoldDB" id="A0A0D9QL64"/>
<accession>A0A0D9QL64</accession>
<evidence type="ECO:0000313" key="4">
    <source>
        <dbReference type="Proteomes" id="UP000054561"/>
    </source>
</evidence>
<evidence type="ECO:0000256" key="1">
    <source>
        <dbReference type="SAM" id="Coils"/>
    </source>
</evidence>
<feature type="coiled-coil region" evidence="1">
    <location>
        <begin position="271"/>
        <end position="302"/>
    </location>
</feature>
<feature type="compositionally biased region" description="Low complexity" evidence="2">
    <location>
        <begin position="341"/>
        <end position="355"/>
    </location>
</feature>
<feature type="compositionally biased region" description="Low complexity" evidence="2">
    <location>
        <begin position="382"/>
        <end position="406"/>
    </location>
</feature>
<sequence>MASPGGGDRGGGQAGKGGAPAGGGTSTKATTAKADDCPWKSALHKPPRAIYVMHGYDRTERSTVESALQSFVEHMTQSEKIIESIGANCENAYWNDLLKGAFHEGQRVADMMRCRLMNTALYFANGSVRTEDGSVTNNGGTDEATNKLRCEIVNVFGNILKHRYCPQQRPWKRGIEYAWEIMRQMGDTKWGGMVPPGPVLDQRCTECGYKSKGRKLGIVNGDMATWLLLQWRVMDKITKMERTMECTADWKEYQLEQGQHGNLTAQDEDGKKKLEDVKEEAKKTAEEIVKKMQDEVKEVLDDLGDCTASRATDCVKQLFEKEIRERAAEEAKKKKRDSVRPPAAAAATPAATTPEAPKPPAGGSTEETQKPDRDVARTDKTAGAQDAGGAASGSGQQPQAPASPVLPARPPPPPPPKGKASEGTQGRNDADKAGKCTESSTSTNANASSVSVSLGCTSDKELGVPDRVPPPPPDPAPGQPSAPKTDEDSSNSTPSKSASDPVELSSPENRQSPKVPPEADPVKDSSNLWGIGCATTGAGGRRGSCSPEEPSSGLPARSPGPLTEIMDKAKKSQLNDFDLVLCLPRTNTTTNISNRA</sequence>